<evidence type="ECO:0000256" key="2">
    <source>
        <dbReference type="ARBA" id="ARBA00023002"/>
    </source>
</evidence>
<dbReference type="Proteomes" id="UP000199206">
    <property type="component" value="Unassembled WGS sequence"/>
</dbReference>
<evidence type="ECO:0000256" key="4">
    <source>
        <dbReference type="SAM" id="MobiDB-lite"/>
    </source>
</evidence>
<dbReference type="STRING" id="1166340.SAMN05192583_1308"/>
<dbReference type="PROSITE" id="PS00061">
    <property type="entry name" value="ADH_SHORT"/>
    <property type="match status" value="1"/>
</dbReference>
<dbReference type="InterPro" id="IPR057326">
    <property type="entry name" value="KR_dom"/>
</dbReference>
<keyword evidence="8" id="KW-1185">Reference proteome</keyword>
<gene>
    <name evidence="7" type="ORF">SAMN05192583_1308</name>
</gene>
<dbReference type="SUPFAM" id="SSF51735">
    <property type="entry name" value="NAD(P)-binding Rossmann-fold domains"/>
    <property type="match status" value="1"/>
</dbReference>
<reference evidence="8" key="1">
    <citation type="submission" date="2016-10" db="EMBL/GenBank/DDBJ databases">
        <authorList>
            <person name="Varghese N."/>
            <person name="Submissions S."/>
        </authorList>
    </citation>
    <scope>NUCLEOTIDE SEQUENCE [LARGE SCALE GENOMIC DNA]</scope>
    <source>
        <strain evidence="8">S6-262</strain>
    </source>
</reference>
<dbReference type="AlphaFoldDB" id="A0A1H8BCI4"/>
<evidence type="ECO:0000313" key="7">
    <source>
        <dbReference type="EMBL" id="SEM80532.1"/>
    </source>
</evidence>
<dbReference type="PRINTS" id="PR00080">
    <property type="entry name" value="SDRFAMILY"/>
</dbReference>
<evidence type="ECO:0000259" key="6">
    <source>
        <dbReference type="SMART" id="SM00822"/>
    </source>
</evidence>
<dbReference type="OrthoDB" id="9781689at2"/>
<dbReference type="SMART" id="SM00822">
    <property type="entry name" value="PKS_KR"/>
    <property type="match status" value="1"/>
</dbReference>
<dbReference type="InterPro" id="IPR036291">
    <property type="entry name" value="NAD(P)-bd_dom_sf"/>
</dbReference>
<feature type="region of interest" description="Disordered" evidence="4">
    <location>
        <begin position="279"/>
        <end position="299"/>
    </location>
</feature>
<dbReference type="GO" id="GO:0016491">
    <property type="term" value="F:oxidoreductase activity"/>
    <property type="evidence" value="ECO:0007669"/>
    <property type="project" value="UniProtKB-KW"/>
</dbReference>
<dbReference type="InterPro" id="IPR002347">
    <property type="entry name" value="SDR_fam"/>
</dbReference>
<evidence type="ECO:0000313" key="8">
    <source>
        <dbReference type="Proteomes" id="UP000199206"/>
    </source>
</evidence>
<dbReference type="EMBL" id="FOCF01000002">
    <property type="protein sequence ID" value="SEM80532.1"/>
    <property type="molecule type" value="Genomic_DNA"/>
</dbReference>
<protein>
    <submittedName>
        <fullName evidence="7">Short-chain dehydrogenase</fullName>
    </submittedName>
</protein>
<comment type="similarity">
    <text evidence="1 3">Belongs to the short-chain dehydrogenases/reductases (SDR) family.</text>
</comment>
<name>A0A1H8BCI4_9SPHN</name>
<dbReference type="Gene3D" id="3.40.50.720">
    <property type="entry name" value="NAD(P)-binding Rossmann-like Domain"/>
    <property type="match status" value="1"/>
</dbReference>
<feature type="transmembrane region" description="Helical" evidence="5">
    <location>
        <begin position="313"/>
        <end position="332"/>
    </location>
</feature>
<evidence type="ECO:0000256" key="5">
    <source>
        <dbReference type="SAM" id="Phobius"/>
    </source>
</evidence>
<evidence type="ECO:0000256" key="1">
    <source>
        <dbReference type="ARBA" id="ARBA00006484"/>
    </source>
</evidence>
<keyword evidence="5" id="KW-0812">Transmembrane</keyword>
<keyword evidence="2" id="KW-0560">Oxidoreductase</keyword>
<sequence length="338" mass="34959">MTVTLKPLAEQVMVITGASSGIGLVTARMAARQGAKVLLVARSEAALADAVQGIVSSGGAADYFVADVADEAAVQAAAEHAVRRFGRIDCWVNNAGTAIYGRLETIGDADHRRLFEVNYFGAVHGCLAAIPHLHAAGGGALVTVASIASDMPSPLMGAYAATKHAVKAYVETLRMELAERDAPIAVTLVKPSGIDTPIGQHATNLAGGEAQIPPPVYAPELVADAILFCASHVRRDITVGGAGRAQALFAQHFPRLFEKLAPVAARAFIDKEKRQPKPANLFAADAPGTGQERSGEHAPKPFSLYTAAAKHPGATAVVGLGGLALAVGVLFANGRKRD</sequence>
<dbReference type="GO" id="GO:0016020">
    <property type="term" value="C:membrane"/>
    <property type="evidence" value="ECO:0007669"/>
    <property type="project" value="TreeGrafter"/>
</dbReference>
<dbReference type="Pfam" id="PF00106">
    <property type="entry name" value="adh_short"/>
    <property type="match status" value="1"/>
</dbReference>
<accession>A0A1H8BCI4</accession>
<dbReference type="PANTHER" id="PTHR44196">
    <property type="entry name" value="DEHYDROGENASE/REDUCTASE SDR FAMILY MEMBER 7B"/>
    <property type="match status" value="1"/>
</dbReference>
<organism evidence="7 8">
    <name type="scientific">Sphingomonas gellani</name>
    <dbReference type="NCBI Taxonomy" id="1166340"/>
    <lineage>
        <taxon>Bacteria</taxon>
        <taxon>Pseudomonadati</taxon>
        <taxon>Pseudomonadota</taxon>
        <taxon>Alphaproteobacteria</taxon>
        <taxon>Sphingomonadales</taxon>
        <taxon>Sphingomonadaceae</taxon>
        <taxon>Sphingomonas</taxon>
    </lineage>
</organism>
<keyword evidence="5" id="KW-0472">Membrane</keyword>
<evidence type="ECO:0000256" key="3">
    <source>
        <dbReference type="RuleBase" id="RU000363"/>
    </source>
</evidence>
<dbReference type="PRINTS" id="PR00081">
    <property type="entry name" value="GDHRDH"/>
</dbReference>
<keyword evidence="5" id="KW-1133">Transmembrane helix</keyword>
<dbReference type="RefSeq" id="WP_093664839.1">
    <property type="nucleotide sequence ID" value="NZ_FOCF01000002.1"/>
</dbReference>
<feature type="domain" description="Ketoreductase" evidence="6">
    <location>
        <begin position="11"/>
        <end position="197"/>
    </location>
</feature>
<dbReference type="InterPro" id="IPR020904">
    <property type="entry name" value="Sc_DH/Rdtase_CS"/>
</dbReference>
<proteinExistence type="inferred from homology"/>
<dbReference type="NCBIfam" id="NF005495">
    <property type="entry name" value="PRK07109.1"/>
    <property type="match status" value="1"/>
</dbReference>
<dbReference type="PANTHER" id="PTHR44196:SF1">
    <property type="entry name" value="DEHYDROGENASE_REDUCTASE SDR FAMILY MEMBER 7B"/>
    <property type="match status" value="1"/>
</dbReference>